<keyword evidence="4" id="KW-0862">Zinc</keyword>
<keyword evidence="3 5" id="KW-0863">Zinc-finger</keyword>
<evidence type="ECO:0000313" key="9">
    <source>
        <dbReference type="Proteomes" id="UP000573818"/>
    </source>
</evidence>
<proteinExistence type="predicted"/>
<dbReference type="SUPFAM" id="SSF57667">
    <property type="entry name" value="beta-beta-alpha zinc fingers"/>
    <property type="match status" value="1"/>
</dbReference>
<keyword evidence="9" id="KW-1185">Reference proteome</keyword>
<keyword evidence="2" id="KW-0677">Repeat</keyword>
<evidence type="ECO:0000259" key="7">
    <source>
        <dbReference type="PROSITE" id="PS50157"/>
    </source>
</evidence>
<evidence type="ECO:0000256" key="2">
    <source>
        <dbReference type="ARBA" id="ARBA00022737"/>
    </source>
</evidence>
<dbReference type="InterPro" id="IPR036236">
    <property type="entry name" value="Znf_C2H2_sf"/>
</dbReference>
<evidence type="ECO:0000256" key="1">
    <source>
        <dbReference type="ARBA" id="ARBA00022723"/>
    </source>
</evidence>
<reference evidence="8 9" key="1">
    <citation type="submission" date="2019-09" db="EMBL/GenBank/DDBJ databases">
        <title>Bird 10,000 Genomes (B10K) Project - Family phase.</title>
        <authorList>
            <person name="Zhang G."/>
        </authorList>
    </citation>
    <scope>NUCLEOTIDE SEQUENCE [LARGE SCALE GENOMIC DNA]</scope>
    <source>
        <strain evidence="8">OUT-0013</strain>
        <tissue evidence="8">Blood</tissue>
    </source>
</reference>
<name>A0A7K7ELU5_9SYLV</name>
<keyword evidence="1" id="KW-0479">Metal-binding</keyword>
<evidence type="ECO:0000256" key="4">
    <source>
        <dbReference type="ARBA" id="ARBA00022833"/>
    </source>
</evidence>
<feature type="non-terminal residue" evidence="8">
    <location>
        <position position="69"/>
    </location>
</feature>
<feature type="non-terminal residue" evidence="8">
    <location>
        <position position="1"/>
    </location>
</feature>
<dbReference type="FunFam" id="3.30.160.60:FF:000005">
    <property type="entry name" value="Zinc finger protein 14 homolog"/>
    <property type="match status" value="1"/>
</dbReference>
<protein>
    <submittedName>
        <fullName evidence="8">ZN418 protein</fullName>
    </submittedName>
</protein>
<feature type="compositionally biased region" description="Polar residues" evidence="6">
    <location>
        <begin position="1"/>
        <end position="12"/>
    </location>
</feature>
<dbReference type="Proteomes" id="UP000573818">
    <property type="component" value="Unassembled WGS sequence"/>
</dbReference>
<evidence type="ECO:0000313" key="8">
    <source>
        <dbReference type="EMBL" id="NWY46132.1"/>
    </source>
</evidence>
<dbReference type="InterPro" id="IPR013087">
    <property type="entry name" value="Znf_C2H2_type"/>
</dbReference>
<evidence type="ECO:0000256" key="5">
    <source>
        <dbReference type="PROSITE-ProRule" id="PRU00042"/>
    </source>
</evidence>
<feature type="region of interest" description="Disordered" evidence="6">
    <location>
        <begin position="1"/>
        <end position="21"/>
    </location>
</feature>
<accession>A0A7K7ELU5</accession>
<dbReference type="AlphaFoldDB" id="A0A7K7ELU5"/>
<dbReference type="GO" id="GO:0008270">
    <property type="term" value="F:zinc ion binding"/>
    <property type="evidence" value="ECO:0007669"/>
    <property type="project" value="UniProtKB-KW"/>
</dbReference>
<comment type="caution">
    <text evidence="8">The sequence shown here is derived from an EMBL/GenBank/DDBJ whole genome shotgun (WGS) entry which is preliminary data.</text>
</comment>
<dbReference type="EMBL" id="VZSL01000093">
    <property type="protein sequence ID" value="NWY46132.1"/>
    <property type="molecule type" value="Genomic_DNA"/>
</dbReference>
<dbReference type="Gene3D" id="3.30.160.60">
    <property type="entry name" value="Classic Zinc Finger"/>
    <property type="match status" value="1"/>
</dbReference>
<feature type="domain" description="C2H2-type" evidence="7">
    <location>
        <begin position="32"/>
        <end position="59"/>
    </location>
</feature>
<organism evidence="8 9">
    <name type="scientific">Sylvia atricapilla</name>
    <name type="common">blackcap</name>
    <dbReference type="NCBI Taxonomy" id="48155"/>
    <lineage>
        <taxon>Eukaryota</taxon>
        <taxon>Metazoa</taxon>
        <taxon>Chordata</taxon>
        <taxon>Craniata</taxon>
        <taxon>Vertebrata</taxon>
        <taxon>Euteleostomi</taxon>
        <taxon>Archelosauria</taxon>
        <taxon>Archosauria</taxon>
        <taxon>Dinosauria</taxon>
        <taxon>Saurischia</taxon>
        <taxon>Theropoda</taxon>
        <taxon>Coelurosauria</taxon>
        <taxon>Aves</taxon>
        <taxon>Neognathae</taxon>
        <taxon>Neoaves</taxon>
        <taxon>Telluraves</taxon>
        <taxon>Australaves</taxon>
        <taxon>Passeriformes</taxon>
        <taxon>Sylvioidea</taxon>
        <taxon>Sylviidae</taxon>
        <taxon>Sylviinae</taxon>
        <taxon>Sylvia</taxon>
    </lineage>
</organism>
<sequence length="69" mass="7571">HTGKKPNSPQKTQKLEKPQAHLITHQRICTGDECGEHGKSFSHSSGLIEHQVIHTGGGPPHHMEKGSYL</sequence>
<evidence type="ECO:0000256" key="6">
    <source>
        <dbReference type="SAM" id="MobiDB-lite"/>
    </source>
</evidence>
<dbReference type="PROSITE" id="PS50157">
    <property type="entry name" value="ZINC_FINGER_C2H2_2"/>
    <property type="match status" value="1"/>
</dbReference>
<evidence type="ECO:0000256" key="3">
    <source>
        <dbReference type="ARBA" id="ARBA00022771"/>
    </source>
</evidence>
<gene>
    <name evidence="8" type="primary">Znf418_0</name>
    <name evidence="8" type="ORF">SYLATR_R02524</name>
</gene>